<reference evidence="1 2" key="1">
    <citation type="submission" date="2020-04" db="EMBL/GenBank/DDBJ databases">
        <title>Perkinsus chesapeaki whole genome sequence.</title>
        <authorList>
            <person name="Bogema D.R."/>
        </authorList>
    </citation>
    <scope>NUCLEOTIDE SEQUENCE [LARGE SCALE GENOMIC DNA]</scope>
    <source>
        <strain evidence="1">ATCC PRA-425</strain>
    </source>
</reference>
<dbReference type="AlphaFoldDB" id="A0A7J6KJF3"/>
<proteinExistence type="predicted"/>
<comment type="caution">
    <text evidence="1">The sequence shown here is derived from an EMBL/GenBank/DDBJ whole genome shotgun (WGS) entry which is preliminary data.</text>
</comment>
<sequence>KDWMVLNIKSKNGCLTNRSAKWVEDWIKEDKLCALHGDMTPHKVLHACTSPRAAVSASGECFDGVCWSSKTLSESDFALYVEELLPSEVTVSNCAISVGNAELISVHPYSDPFPRTLMTSPIKSSYGEKATAGESVDKNKPLPIVVRKLFGQLSRTSNSKGWTSIYDHYSVFYESSPKGKDSLRRVFESGELSAESEYSCNNANYLQSGEVSLPASVVQMRRKGYDGSDSSRGLGANGKYVNLYSMAIDPAIAAT</sequence>
<dbReference type="Proteomes" id="UP000591131">
    <property type="component" value="Unassembled WGS sequence"/>
</dbReference>
<evidence type="ECO:0000313" key="1">
    <source>
        <dbReference type="EMBL" id="KAF4647413.1"/>
    </source>
</evidence>
<feature type="non-terminal residue" evidence="1">
    <location>
        <position position="255"/>
    </location>
</feature>
<feature type="non-terminal residue" evidence="1">
    <location>
        <position position="1"/>
    </location>
</feature>
<name>A0A7J6KJF3_PERCH</name>
<keyword evidence="2" id="KW-1185">Reference proteome</keyword>
<organism evidence="1 2">
    <name type="scientific">Perkinsus chesapeaki</name>
    <name type="common">Clam parasite</name>
    <name type="synonym">Perkinsus andrewsi</name>
    <dbReference type="NCBI Taxonomy" id="330153"/>
    <lineage>
        <taxon>Eukaryota</taxon>
        <taxon>Sar</taxon>
        <taxon>Alveolata</taxon>
        <taxon>Perkinsozoa</taxon>
        <taxon>Perkinsea</taxon>
        <taxon>Perkinsida</taxon>
        <taxon>Perkinsidae</taxon>
        <taxon>Perkinsus</taxon>
    </lineage>
</organism>
<dbReference type="EMBL" id="JAAPAO010002630">
    <property type="protein sequence ID" value="KAF4647413.1"/>
    <property type="molecule type" value="Genomic_DNA"/>
</dbReference>
<gene>
    <name evidence="1" type="ORF">FOL47_004644</name>
</gene>
<evidence type="ECO:0000313" key="2">
    <source>
        <dbReference type="Proteomes" id="UP000591131"/>
    </source>
</evidence>
<accession>A0A7J6KJF3</accession>
<protein>
    <submittedName>
        <fullName evidence="1">Uncharacterized protein</fullName>
    </submittedName>
</protein>